<name>A0ABN1R4Y4_9ACTN</name>
<reference evidence="1 2" key="1">
    <citation type="journal article" date="2019" name="Int. J. Syst. Evol. Microbiol.">
        <title>The Global Catalogue of Microorganisms (GCM) 10K type strain sequencing project: providing services to taxonomists for standard genome sequencing and annotation.</title>
        <authorList>
            <consortium name="The Broad Institute Genomics Platform"/>
            <consortium name="The Broad Institute Genome Sequencing Center for Infectious Disease"/>
            <person name="Wu L."/>
            <person name="Ma J."/>
        </authorList>
    </citation>
    <scope>NUCLEOTIDE SEQUENCE [LARGE SCALE GENOMIC DNA]</scope>
    <source>
        <strain evidence="1 2">JCM 11444</strain>
    </source>
</reference>
<evidence type="ECO:0000313" key="1">
    <source>
        <dbReference type="EMBL" id="GAA0951953.1"/>
    </source>
</evidence>
<gene>
    <name evidence="1" type="ORF">GCM10009575_076620</name>
</gene>
<sequence>MLDTRSDPAMLGVVGFLAGQQGPAGSFAVRDDQAGVDVGAVAERGDAAALVRQTGVAPHMGVGLVARGRAGGGHDQACVGIDDDLHVRGEPVVAARGTDLAVADRDKRAIHDPQPVRSIDRT</sequence>
<comment type="caution">
    <text evidence="1">The sequence shown here is derived from an EMBL/GenBank/DDBJ whole genome shotgun (WGS) entry which is preliminary data.</text>
</comment>
<dbReference type="EMBL" id="BAAAID010000072">
    <property type="protein sequence ID" value="GAA0951953.1"/>
    <property type="molecule type" value="Genomic_DNA"/>
</dbReference>
<protein>
    <submittedName>
        <fullName evidence="1">Uncharacterized protein</fullName>
    </submittedName>
</protein>
<accession>A0ABN1R4Y4</accession>
<evidence type="ECO:0000313" key="2">
    <source>
        <dbReference type="Proteomes" id="UP001500418"/>
    </source>
</evidence>
<proteinExistence type="predicted"/>
<keyword evidence="2" id="KW-1185">Reference proteome</keyword>
<organism evidence="1 2">
    <name type="scientific">Streptomyces rhizosphaericus</name>
    <dbReference type="NCBI Taxonomy" id="114699"/>
    <lineage>
        <taxon>Bacteria</taxon>
        <taxon>Bacillati</taxon>
        <taxon>Actinomycetota</taxon>
        <taxon>Actinomycetes</taxon>
        <taxon>Kitasatosporales</taxon>
        <taxon>Streptomycetaceae</taxon>
        <taxon>Streptomyces</taxon>
        <taxon>Streptomyces violaceusniger group</taxon>
    </lineage>
</organism>
<dbReference type="Proteomes" id="UP001500418">
    <property type="component" value="Unassembled WGS sequence"/>
</dbReference>